<evidence type="ECO:0000313" key="4">
    <source>
        <dbReference type="Proteomes" id="UP000676325"/>
    </source>
</evidence>
<dbReference type="SUPFAM" id="SSF52499">
    <property type="entry name" value="Isochorismatase-like hydrolases"/>
    <property type="match status" value="1"/>
</dbReference>
<organism evidence="3 4">
    <name type="scientific">Actinospica acidithermotolerans</name>
    <dbReference type="NCBI Taxonomy" id="2828514"/>
    <lineage>
        <taxon>Bacteria</taxon>
        <taxon>Bacillati</taxon>
        <taxon>Actinomycetota</taxon>
        <taxon>Actinomycetes</taxon>
        <taxon>Catenulisporales</taxon>
        <taxon>Actinospicaceae</taxon>
        <taxon>Actinospica</taxon>
    </lineage>
</organism>
<keyword evidence="1" id="KW-0378">Hydrolase</keyword>
<feature type="domain" description="Isochorismatase-like" evidence="2">
    <location>
        <begin position="6"/>
        <end position="144"/>
    </location>
</feature>
<dbReference type="InterPro" id="IPR000868">
    <property type="entry name" value="Isochorismatase-like_dom"/>
</dbReference>
<proteinExistence type="predicted"/>
<keyword evidence="4" id="KW-1185">Reference proteome</keyword>
<evidence type="ECO:0000313" key="3">
    <source>
        <dbReference type="EMBL" id="MBR7826746.1"/>
    </source>
</evidence>
<dbReference type="GO" id="GO:0016787">
    <property type="term" value="F:hydrolase activity"/>
    <property type="evidence" value="ECO:0007669"/>
    <property type="project" value="UniProtKB-KW"/>
</dbReference>
<accession>A0A941E7Z4</accession>
<sequence>MPSNRALIVIDVQESFRARPIWATISNPDIVDDVNRLVAHARGAGDLVVWVLHSETGSGGVFDPASGFVRYIEGLSPEAGEPQITKTSHNAFTTTNLGQILTAHGVREVAICGIRTEQCCETTARVASDFGYDVTFVIDGTATNPIPHRALVESVGDPDALTAEQLLADPRTLSAQAVIERVEYALAGRFARIATVDEVVSGALDEVGVR</sequence>
<dbReference type="InterPro" id="IPR036380">
    <property type="entry name" value="Isochorismatase-like_sf"/>
</dbReference>
<gene>
    <name evidence="3" type="ORF">KDK95_10565</name>
</gene>
<name>A0A941E7Z4_9ACTN</name>
<dbReference type="RefSeq" id="WP_212517892.1">
    <property type="nucleotide sequence ID" value="NZ_JAGSOH010000022.1"/>
</dbReference>
<protein>
    <submittedName>
        <fullName evidence="3">Isochorismatase family protein</fullName>
    </submittedName>
</protein>
<dbReference type="InterPro" id="IPR050272">
    <property type="entry name" value="Isochorismatase-like_hydrls"/>
</dbReference>
<evidence type="ECO:0000259" key="2">
    <source>
        <dbReference type="Pfam" id="PF00857"/>
    </source>
</evidence>
<dbReference type="Pfam" id="PF00857">
    <property type="entry name" value="Isochorismatase"/>
    <property type="match status" value="1"/>
</dbReference>
<dbReference type="Proteomes" id="UP000676325">
    <property type="component" value="Unassembled WGS sequence"/>
</dbReference>
<dbReference type="PANTHER" id="PTHR43540">
    <property type="entry name" value="PEROXYUREIDOACRYLATE/UREIDOACRYLATE AMIDOHYDROLASE-RELATED"/>
    <property type="match status" value="1"/>
</dbReference>
<evidence type="ECO:0000256" key="1">
    <source>
        <dbReference type="ARBA" id="ARBA00022801"/>
    </source>
</evidence>
<dbReference type="Gene3D" id="3.40.50.850">
    <property type="entry name" value="Isochorismatase-like"/>
    <property type="match status" value="1"/>
</dbReference>
<dbReference type="EMBL" id="JAGSOH010000022">
    <property type="protein sequence ID" value="MBR7826746.1"/>
    <property type="molecule type" value="Genomic_DNA"/>
</dbReference>
<dbReference type="AlphaFoldDB" id="A0A941E7Z4"/>
<comment type="caution">
    <text evidence="3">The sequence shown here is derived from an EMBL/GenBank/DDBJ whole genome shotgun (WGS) entry which is preliminary data.</text>
</comment>
<reference evidence="3" key="1">
    <citation type="submission" date="2021-04" db="EMBL/GenBank/DDBJ databases">
        <title>Genome based classification of Actinospica acidithermotolerans sp. nov., an actinobacterium isolated from an Indonesian hot spring.</title>
        <authorList>
            <person name="Kusuma A.B."/>
            <person name="Putra K.E."/>
            <person name="Nafisah S."/>
            <person name="Loh J."/>
            <person name="Nouioui I."/>
            <person name="Goodfellow M."/>
        </authorList>
    </citation>
    <scope>NUCLEOTIDE SEQUENCE</scope>
    <source>
        <strain evidence="3">MGRD01-02</strain>
    </source>
</reference>